<dbReference type="EMBL" id="JAUEDM010000005">
    <property type="protein sequence ID" value="KAK3315870.1"/>
    <property type="molecule type" value="Genomic_DNA"/>
</dbReference>
<accession>A0AAE0HZR4</accession>
<organism evidence="2 3">
    <name type="scientific">Apodospora peruviana</name>
    <dbReference type="NCBI Taxonomy" id="516989"/>
    <lineage>
        <taxon>Eukaryota</taxon>
        <taxon>Fungi</taxon>
        <taxon>Dikarya</taxon>
        <taxon>Ascomycota</taxon>
        <taxon>Pezizomycotina</taxon>
        <taxon>Sordariomycetes</taxon>
        <taxon>Sordariomycetidae</taxon>
        <taxon>Sordariales</taxon>
        <taxon>Lasiosphaeriaceae</taxon>
        <taxon>Apodospora</taxon>
    </lineage>
</organism>
<feature type="region of interest" description="Disordered" evidence="1">
    <location>
        <begin position="115"/>
        <end position="176"/>
    </location>
</feature>
<feature type="region of interest" description="Disordered" evidence="1">
    <location>
        <begin position="237"/>
        <end position="267"/>
    </location>
</feature>
<proteinExistence type="predicted"/>
<keyword evidence="3" id="KW-1185">Reference proteome</keyword>
<dbReference type="AlphaFoldDB" id="A0AAE0HZR4"/>
<protein>
    <submittedName>
        <fullName evidence="2">Uncharacterized protein</fullName>
    </submittedName>
</protein>
<evidence type="ECO:0000313" key="3">
    <source>
        <dbReference type="Proteomes" id="UP001283341"/>
    </source>
</evidence>
<comment type="caution">
    <text evidence="2">The sequence shown here is derived from an EMBL/GenBank/DDBJ whole genome shotgun (WGS) entry which is preliminary data.</text>
</comment>
<sequence>ARSNKEGQGKTGYRYSSHNTLQCRWIKVELHADGFRLSSKAPFWYRRSPIMTPKVQNTVLVPAAVLAIAYLCLTRLPGYPIRDTPYSAGQSDTPPPVGPVGHRCSSPTLCYNNSTTSPVTADPTPHHTKTNKDDPVRDIRRKSNYHVFGPKSGAMLPRKMHDRNQPTSPRPNCRMQYQTPCRDYRHQTRSLSSFPQLRLTPRHEARNARIYTTCIIPTVKNHPSVILNPTCLPGSECGNRSGKKDPGILPDDNEETRMEEALCNPPR</sequence>
<evidence type="ECO:0000256" key="1">
    <source>
        <dbReference type="SAM" id="MobiDB-lite"/>
    </source>
</evidence>
<name>A0AAE0HZR4_9PEZI</name>
<reference evidence="2" key="2">
    <citation type="submission" date="2023-06" db="EMBL/GenBank/DDBJ databases">
        <authorList>
            <consortium name="Lawrence Berkeley National Laboratory"/>
            <person name="Haridas S."/>
            <person name="Hensen N."/>
            <person name="Bonometti L."/>
            <person name="Westerberg I."/>
            <person name="Brannstrom I.O."/>
            <person name="Guillou S."/>
            <person name="Cros-Aarteil S."/>
            <person name="Calhoun S."/>
            <person name="Kuo A."/>
            <person name="Mondo S."/>
            <person name="Pangilinan J."/>
            <person name="Riley R."/>
            <person name="Labutti K."/>
            <person name="Andreopoulos B."/>
            <person name="Lipzen A."/>
            <person name="Chen C."/>
            <person name="Yanf M."/>
            <person name="Daum C."/>
            <person name="Ng V."/>
            <person name="Clum A."/>
            <person name="Steindorff A."/>
            <person name="Ohm R."/>
            <person name="Martin F."/>
            <person name="Silar P."/>
            <person name="Natvig D."/>
            <person name="Lalanne C."/>
            <person name="Gautier V."/>
            <person name="Ament-Velasquez S.L."/>
            <person name="Kruys A."/>
            <person name="Hutchinson M.I."/>
            <person name="Powell A.J."/>
            <person name="Barry K."/>
            <person name="Miller A.N."/>
            <person name="Grigoriev I.V."/>
            <person name="Debuchy R."/>
            <person name="Gladieux P."/>
            <person name="Thoren M.H."/>
            <person name="Johannesson H."/>
        </authorList>
    </citation>
    <scope>NUCLEOTIDE SEQUENCE</scope>
    <source>
        <strain evidence="2">CBS 118394</strain>
    </source>
</reference>
<evidence type="ECO:0000313" key="2">
    <source>
        <dbReference type="EMBL" id="KAK3315870.1"/>
    </source>
</evidence>
<dbReference type="Proteomes" id="UP001283341">
    <property type="component" value="Unassembled WGS sequence"/>
</dbReference>
<reference evidence="2" key="1">
    <citation type="journal article" date="2023" name="Mol. Phylogenet. Evol.">
        <title>Genome-scale phylogeny and comparative genomics of the fungal order Sordariales.</title>
        <authorList>
            <person name="Hensen N."/>
            <person name="Bonometti L."/>
            <person name="Westerberg I."/>
            <person name="Brannstrom I.O."/>
            <person name="Guillou S."/>
            <person name="Cros-Aarteil S."/>
            <person name="Calhoun S."/>
            <person name="Haridas S."/>
            <person name="Kuo A."/>
            <person name="Mondo S."/>
            <person name="Pangilinan J."/>
            <person name="Riley R."/>
            <person name="LaButti K."/>
            <person name="Andreopoulos B."/>
            <person name="Lipzen A."/>
            <person name="Chen C."/>
            <person name="Yan M."/>
            <person name="Daum C."/>
            <person name="Ng V."/>
            <person name="Clum A."/>
            <person name="Steindorff A."/>
            <person name="Ohm R.A."/>
            <person name="Martin F."/>
            <person name="Silar P."/>
            <person name="Natvig D.O."/>
            <person name="Lalanne C."/>
            <person name="Gautier V."/>
            <person name="Ament-Velasquez S.L."/>
            <person name="Kruys A."/>
            <person name="Hutchinson M.I."/>
            <person name="Powell A.J."/>
            <person name="Barry K."/>
            <person name="Miller A.N."/>
            <person name="Grigoriev I.V."/>
            <person name="Debuchy R."/>
            <person name="Gladieux P."/>
            <person name="Hiltunen Thoren M."/>
            <person name="Johannesson H."/>
        </authorList>
    </citation>
    <scope>NUCLEOTIDE SEQUENCE</scope>
    <source>
        <strain evidence="2">CBS 118394</strain>
    </source>
</reference>
<gene>
    <name evidence="2" type="ORF">B0H66DRAFT_624611</name>
</gene>
<feature type="non-terminal residue" evidence="2">
    <location>
        <position position="267"/>
    </location>
</feature>